<keyword evidence="10" id="KW-0812">Transmembrane</keyword>
<evidence type="ECO:0000256" key="5">
    <source>
        <dbReference type="ARBA" id="ARBA00023136"/>
    </source>
</evidence>
<dbReference type="FunFam" id="1.20.58.1040:FF:000001">
    <property type="entry name" value="Glucan endo-1,3-beta-glucosidase 4"/>
    <property type="match status" value="1"/>
</dbReference>
<feature type="transmembrane region" description="Helical" evidence="10">
    <location>
        <begin position="199"/>
        <end position="219"/>
    </location>
</feature>
<gene>
    <name evidence="12" type="ORF">Cgig2_001821</name>
</gene>
<feature type="region of interest" description="Disordered" evidence="9">
    <location>
        <begin position="131"/>
        <end position="189"/>
    </location>
</feature>
<comment type="subcellular location">
    <subcellularLocation>
        <location evidence="1">Cell membrane</location>
        <topology evidence="1">Lipid-anchor</topology>
        <topology evidence="1">GPI-anchor</topology>
    </subcellularLocation>
</comment>
<dbReference type="InterPro" id="IPR012946">
    <property type="entry name" value="X8"/>
</dbReference>
<sequence length="222" mass="22687">MMLLGWVMNMRMMVMIASIGIGIGIGRVEGMWCVARSEASDEALQRGLDYACARGADCVPIQENGLCYLPNTLQAHASYAFNSYYQRSNMAPGACDFSGTATLAKTDPTDLISGYGSCVYPASPSTAGVGGITSTTGATPTTNPNSFGGASPMTPATTTTSPTGIYGGGGGVTGGINPTNMGPPIATTTDSKALRPLSAANTLSLLLLMHTSLLLLLSLGDV</sequence>
<evidence type="ECO:0000256" key="9">
    <source>
        <dbReference type="SAM" id="MobiDB-lite"/>
    </source>
</evidence>
<keyword evidence="13" id="KW-1185">Reference proteome</keyword>
<dbReference type="SMART" id="SM00768">
    <property type="entry name" value="X8"/>
    <property type="match status" value="1"/>
</dbReference>
<evidence type="ECO:0000256" key="7">
    <source>
        <dbReference type="ARBA" id="ARBA00023180"/>
    </source>
</evidence>
<evidence type="ECO:0000259" key="11">
    <source>
        <dbReference type="SMART" id="SM00768"/>
    </source>
</evidence>
<dbReference type="AlphaFoldDB" id="A0A9Q1GTA0"/>
<keyword evidence="2" id="KW-1003">Cell membrane</keyword>
<feature type="compositionally biased region" description="Low complexity" evidence="9">
    <location>
        <begin position="132"/>
        <end position="164"/>
    </location>
</feature>
<comment type="caution">
    <text evidence="12">The sequence shown here is derived from an EMBL/GenBank/DDBJ whole genome shotgun (WGS) entry which is preliminary data.</text>
</comment>
<proteinExistence type="predicted"/>
<dbReference type="Gene3D" id="1.20.58.1040">
    <property type="match status" value="1"/>
</dbReference>
<evidence type="ECO:0000256" key="6">
    <source>
        <dbReference type="ARBA" id="ARBA00023157"/>
    </source>
</evidence>
<evidence type="ECO:0000256" key="4">
    <source>
        <dbReference type="ARBA" id="ARBA00022729"/>
    </source>
</evidence>
<accession>A0A9Q1GTA0</accession>
<keyword evidence="8" id="KW-0449">Lipoprotein</keyword>
<keyword evidence="5 10" id="KW-0472">Membrane</keyword>
<reference evidence="12" key="1">
    <citation type="submission" date="2022-04" db="EMBL/GenBank/DDBJ databases">
        <title>Carnegiea gigantea Genome sequencing and assembly v2.</title>
        <authorList>
            <person name="Copetti D."/>
            <person name="Sanderson M.J."/>
            <person name="Burquez A."/>
            <person name="Wojciechowski M.F."/>
        </authorList>
    </citation>
    <scope>NUCLEOTIDE SEQUENCE</scope>
    <source>
        <strain evidence="12">SGP5-SGP5p</strain>
        <tissue evidence="12">Aerial part</tissue>
    </source>
</reference>
<dbReference type="PANTHER" id="PTHR31044:SF47">
    <property type="entry name" value="CARBOHYDRATE-BINDING X8 DOMAIN SUPERFAMILY PROTEIN"/>
    <property type="match status" value="1"/>
</dbReference>
<keyword evidence="3" id="KW-0336">GPI-anchor</keyword>
<evidence type="ECO:0000256" key="10">
    <source>
        <dbReference type="SAM" id="Phobius"/>
    </source>
</evidence>
<dbReference type="Pfam" id="PF07983">
    <property type="entry name" value="X8"/>
    <property type="match status" value="1"/>
</dbReference>
<evidence type="ECO:0000256" key="1">
    <source>
        <dbReference type="ARBA" id="ARBA00004609"/>
    </source>
</evidence>
<evidence type="ECO:0000313" key="12">
    <source>
        <dbReference type="EMBL" id="KAJ8424966.1"/>
    </source>
</evidence>
<keyword evidence="10" id="KW-1133">Transmembrane helix</keyword>
<feature type="compositionally biased region" description="Gly residues" evidence="9">
    <location>
        <begin position="165"/>
        <end position="174"/>
    </location>
</feature>
<dbReference type="EMBL" id="JAKOGI010001567">
    <property type="protein sequence ID" value="KAJ8424966.1"/>
    <property type="molecule type" value="Genomic_DNA"/>
</dbReference>
<organism evidence="12 13">
    <name type="scientific">Carnegiea gigantea</name>
    <dbReference type="NCBI Taxonomy" id="171969"/>
    <lineage>
        <taxon>Eukaryota</taxon>
        <taxon>Viridiplantae</taxon>
        <taxon>Streptophyta</taxon>
        <taxon>Embryophyta</taxon>
        <taxon>Tracheophyta</taxon>
        <taxon>Spermatophyta</taxon>
        <taxon>Magnoliopsida</taxon>
        <taxon>eudicotyledons</taxon>
        <taxon>Gunneridae</taxon>
        <taxon>Pentapetalae</taxon>
        <taxon>Caryophyllales</taxon>
        <taxon>Cactineae</taxon>
        <taxon>Cactaceae</taxon>
        <taxon>Cactoideae</taxon>
        <taxon>Echinocereeae</taxon>
        <taxon>Carnegiea</taxon>
    </lineage>
</organism>
<dbReference type="GO" id="GO:0009506">
    <property type="term" value="C:plasmodesma"/>
    <property type="evidence" value="ECO:0007669"/>
    <property type="project" value="UniProtKB-ARBA"/>
</dbReference>
<dbReference type="GO" id="GO:0098552">
    <property type="term" value="C:side of membrane"/>
    <property type="evidence" value="ECO:0007669"/>
    <property type="project" value="UniProtKB-KW"/>
</dbReference>
<dbReference type="Proteomes" id="UP001153076">
    <property type="component" value="Unassembled WGS sequence"/>
</dbReference>
<evidence type="ECO:0000256" key="8">
    <source>
        <dbReference type="ARBA" id="ARBA00023288"/>
    </source>
</evidence>
<dbReference type="GO" id="GO:0005886">
    <property type="term" value="C:plasma membrane"/>
    <property type="evidence" value="ECO:0007669"/>
    <property type="project" value="UniProtKB-SubCell"/>
</dbReference>
<feature type="domain" description="X8" evidence="11">
    <location>
        <begin position="31"/>
        <end position="120"/>
    </location>
</feature>
<dbReference type="PANTHER" id="PTHR31044">
    <property type="entry name" value="BETA-1,3 GLUCANASE"/>
    <property type="match status" value="1"/>
</dbReference>
<dbReference type="OrthoDB" id="417697at2759"/>
<keyword evidence="4" id="KW-0732">Signal</keyword>
<dbReference type="InterPro" id="IPR044788">
    <property type="entry name" value="X8_dom_prot"/>
</dbReference>
<name>A0A9Q1GTA0_9CARY</name>
<evidence type="ECO:0000313" key="13">
    <source>
        <dbReference type="Proteomes" id="UP001153076"/>
    </source>
</evidence>
<evidence type="ECO:0000256" key="3">
    <source>
        <dbReference type="ARBA" id="ARBA00022622"/>
    </source>
</evidence>
<keyword evidence="7" id="KW-0325">Glycoprotein</keyword>
<protein>
    <recommendedName>
        <fullName evidence="11">X8 domain-containing protein</fullName>
    </recommendedName>
</protein>
<keyword evidence="6" id="KW-1015">Disulfide bond</keyword>
<evidence type="ECO:0000256" key="2">
    <source>
        <dbReference type="ARBA" id="ARBA00022475"/>
    </source>
</evidence>